<dbReference type="Pfam" id="PF00560">
    <property type="entry name" value="LRR_1"/>
    <property type="match status" value="7"/>
</dbReference>
<keyword evidence="6 10" id="KW-1133">Transmembrane helix</keyword>
<dbReference type="PANTHER" id="PTHR48063">
    <property type="entry name" value="LRR RECEPTOR-LIKE KINASE"/>
    <property type="match status" value="1"/>
</dbReference>
<comment type="caution">
    <text evidence="11">The sequence shown here is derived from an EMBL/GenBank/DDBJ whole genome shotgun (WGS) entry which is preliminary data.</text>
</comment>
<keyword evidence="7 10" id="KW-0472">Membrane</keyword>
<evidence type="ECO:0000256" key="2">
    <source>
        <dbReference type="ARBA" id="ARBA00022614"/>
    </source>
</evidence>
<keyword evidence="2" id="KW-0433">Leucine-rich repeat</keyword>
<evidence type="ECO:0000256" key="8">
    <source>
        <dbReference type="ARBA" id="ARBA00023170"/>
    </source>
</evidence>
<dbReference type="EMBL" id="JAXUIC010000005">
    <property type="protein sequence ID" value="KAK4587596.1"/>
    <property type="molecule type" value="Genomic_DNA"/>
</dbReference>
<reference evidence="11 12" key="1">
    <citation type="journal article" date="2023" name="G3 (Bethesda)">
        <title>A haplotype-resolved chromosome-scale genome for Quercus rubra L. provides insights into the genetics of adaptive traits for red oak species.</title>
        <authorList>
            <person name="Kapoor B."/>
            <person name="Jenkins J."/>
            <person name="Schmutz J."/>
            <person name="Zhebentyayeva T."/>
            <person name="Kuelheim C."/>
            <person name="Coggeshall M."/>
            <person name="Heim C."/>
            <person name="Lasky J.R."/>
            <person name="Leites L."/>
            <person name="Islam-Faridi N."/>
            <person name="Romero-Severson J."/>
            <person name="DeLeo V.L."/>
            <person name="Lucas S.M."/>
            <person name="Lazic D."/>
            <person name="Gailing O."/>
            <person name="Carlson J."/>
            <person name="Staton M."/>
        </authorList>
    </citation>
    <scope>NUCLEOTIDE SEQUENCE [LARGE SCALE GENOMIC DNA]</scope>
    <source>
        <strain evidence="11">Pseudo-F2</strain>
    </source>
</reference>
<dbReference type="Gene3D" id="3.80.10.10">
    <property type="entry name" value="Ribonuclease Inhibitor"/>
    <property type="match status" value="2"/>
</dbReference>
<evidence type="ECO:0000256" key="1">
    <source>
        <dbReference type="ARBA" id="ARBA00004479"/>
    </source>
</evidence>
<name>A0AAN7FCM6_QUERU</name>
<gene>
    <name evidence="11" type="ORF">RGQ29_018847</name>
</gene>
<protein>
    <submittedName>
        <fullName evidence="11">Uncharacterized protein</fullName>
    </submittedName>
</protein>
<dbReference type="PROSITE" id="PS51450">
    <property type="entry name" value="LRR"/>
    <property type="match status" value="1"/>
</dbReference>
<evidence type="ECO:0000256" key="9">
    <source>
        <dbReference type="ARBA" id="ARBA00023180"/>
    </source>
</evidence>
<dbReference type="InterPro" id="IPR046956">
    <property type="entry name" value="RLP23-like"/>
</dbReference>
<feature type="transmembrane region" description="Helical" evidence="10">
    <location>
        <begin position="607"/>
        <end position="628"/>
    </location>
</feature>
<evidence type="ECO:0000256" key="6">
    <source>
        <dbReference type="ARBA" id="ARBA00022989"/>
    </source>
</evidence>
<dbReference type="GO" id="GO:0016020">
    <property type="term" value="C:membrane"/>
    <property type="evidence" value="ECO:0007669"/>
    <property type="project" value="UniProtKB-SubCell"/>
</dbReference>
<dbReference type="FunFam" id="3.80.10.10:FF:000383">
    <property type="entry name" value="Leucine-rich repeat receptor protein kinase EMS1"/>
    <property type="match status" value="1"/>
</dbReference>
<dbReference type="SUPFAM" id="SSF52058">
    <property type="entry name" value="L domain-like"/>
    <property type="match status" value="2"/>
</dbReference>
<dbReference type="Proteomes" id="UP001324115">
    <property type="component" value="Unassembled WGS sequence"/>
</dbReference>
<keyword evidence="4" id="KW-0732">Signal</keyword>
<evidence type="ECO:0000256" key="4">
    <source>
        <dbReference type="ARBA" id="ARBA00022729"/>
    </source>
</evidence>
<evidence type="ECO:0000256" key="3">
    <source>
        <dbReference type="ARBA" id="ARBA00022692"/>
    </source>
</evidence>
<proteinExistence type="predicted"/>
<evidence type="ECO:0000313" key="11">
    <source>
        <dbReference type="EMBL" id="KAK4587596.1"/>
    </source>
</evidence>
<dbReference type="InterPro" id="IPR032675">
    <property type="entry name" value="LRR_dom_sf"/>
</dbReference>
<keyword evidence="8" id="KW-0675">Receptor</keyword>
<keyword evidence="12" id="KW-1185">Reference proteome</keyword>
<evidence type="ECO:0000313" key="12">
    <source>
        <dbReference type="Proteomes" id="UP001324115"/>
    </source>
</evidence>
<dbReference type="InterPro" id="IPR001611">
    <property type="entry name" value="Leu-rich_rpt"/>
</dbReference>
<dbReference type="PANTHER" id="PTHR48063:SF101">
    <property type="entry name" value="LRR RECEPTOR-LIKE SERINE_THREONINE-PROTEIN KINASE FLS2"/>
    <property type="match status" value="1"/>
</dbReference>
<keyword evidence="9" id="KW-0325">Glycoprotein</keyword>
<organism evidence="11 12">
    <name type="scientific">Quercus rubra</name>
    <name type="common">Northern red oak</name>
    <name type="synonym">Quercus borealis</name>
    <dbReference type="NCBI Taxonomy" id="3512"/>
    <lineage>
        <taxon>Eukaryota</taxon>
        <taxon>Viridiplantae</taxon>
        <taxon>Streptophyta</taxon>
        <taxon>Embryophyta</taxon>
        <taxon>Tracheophyta</taxon>
        <taxon>Spermatophyta</taxon>
        <taxon>Magnoliopsida</taxon>
        <taxon>eudicotyledons</taxon>
        <taxon>Gunneridae</taxon>
        <taxon>Pentapetalae</taxon>
        <taxon>rosids</taxon>
        <taxon>fabids</taxon>
        <taxon>Fagales</taxon>
        <taxon>Fagaceae</taxon>
        <taxon>Quercus</taxon>
    </lineage>
</organism>
<accession>A0AAN7FCM6</accession>
<comment type="subcellular location">
    <subcellularLocation>
        <location evidence="1">Membrane</location>
        <topology evidence="1">Single-pass type I membrane protein</topology>
    </subcellularLocation>
</comment>
<evidence type="ECO:0000256" key="10">
    <source>
        <dbReference type="SAM" id="Phobius"/>
    </source>
</evidence>
<keyword evidence="5" id="KW-0677">Repeat</keyword>
<keyword evidence="3 10" id="KW-0812">Transmembrane</keyword>
<sequence>MLNLNFSNLEPLRGELSQFLIDLQYLNYLDTQNNDFNQSLIHLDLTANLGTNIPFHIGNLSSLQYLDMSSVNLSKVNNWLQVVNKLPYLTSLHLESCNLPKNFSVWLVNSSTSLHSLDLSDNNLTSSSFVLQWLFNFNTNGFSKMKSLTHLFLDYNEFEGGVPKTFSGLCNLKTLSLPVLNLDWNQIMGLLPNLIKFPSLRELGPHHNHLNGTILDNLGKQSRLERMHLVHNSFEVYVNMSHNQINGHIPNFSLEFSSRPTIDLSSNKLEGEIPSFLFKVTHLDISNNMFSEPALFLCTTNNSNLSILNLSNKQLLGELPNYWMHFEGLKILNLANNRFHGKIPNSIGSLLGIEILDLGNKSFTGELPSSLKNWSSHLDLVVLFLRSNHFFGSIPSHLCHLTHLQLLDLALNHISGSIPKCTGPISTIGHLYKGPMDFFDCDDLAFWLWKGRDLSSNLGQIESIDLSSNKLTGPIPREIMELAGLISLNLSRNLLTRRITTEIGVLWSLEYLDLSKNQLSSGIPPSIALINSLNFLDLSNNNLLGIIPTGPQQKTFNAIAYEGNPNLCGFPLPKKCPRETTQNPVVNRGGDHAGIQETEDGFITPGFYVSVTLGFVIGFWGVFGTLLLNRSWRFSYFNFLNNVKDKLDAIVVVNMARLQRQHQT</sequence>
<dbReference type="PRINTS" id="PR00019">
    <property type="entry name" value="LEURICHRPT"/>
</dbReference>
<dbReference type="AlphaFoldDB" id="A0AAN7FCM6"/>
<evidence type="ECO:0000256" key="5">
    <source>
        <dbReference type="ARBA" id="ARBA00022737"/>
    </source>
</evidence>
<evidence type="ECO:0000256" key="7">
    <source>
        <dbReference type="ARBA" id="ARBA00023136"/>
    </source>
</evidence>